<name>A7VZ13_9FIRM</name>
<gene>
    <name evidence="2" type="ORF">CLOLEP_03841</name>
</gene>
<reference evidence="2 3" key="2">
    <citation type="submission" date="2007-08" db="EMBL/GenBank/DDBJ databases">
        <authorList>
            <person name="Fulton L."/>
            <person name="Clifton S."/>
            <person name="Fulton B."/>
            <person name="Xu J."/>
            <person name="Minx P."/>
            <person name="Pepin K.H."/>
            <person name="Johnson M."/>
            <person name="Thiruvilangam P."/>
            <person name="Bhonagiri V."/>
            <person name="Nash W.E."/>
            <person name="Wang C."/>
            <person name="Mardis E.R."/>
            <person name="Wilson R.K."/>
        </authorList>
    </citation>
    <scope>NUCLEOTIDE SEQUENCE [LARGE SCALE GENOMIC DNA]</scope>
    <source>
        <strain evidence="2 3">DSM 753</strain>
    </source>
</reference>
<proteinExistence type="predicted"/>
<evidence type="ECO:0000313" key="2">
    <source>
        <dbReference type="EMBL" id="EDO59791.1"/>
    </source>
</evidence>
<evidence type="ECO:0000313" key="3">
    <source>
        <dbReference type="Proteomes" id="UP000003490"/>
    </source>
</evidence>
<feature type="region of interest" description="Disordered" evidence="1">
    <location>
        <begin position="1"/>
        <end position="21"/>
    </location>
</feature>
<dbReference type="Proteomes" id="UP000003490">
    <property type="component" value="Unassembled WGS sequence"/>
</dbReference>
<protein>
    <submittedName>
        <fullName evidence="2">Uncharacterized protein</fullName>
    </submittedName>
</protein>
<sequence length="91" mass="10978">MERTAQNQVIFGMGTKKEKSRNPHGYWIFRWRRVWDSNPRALADNRISSAARYDHFDNSPSMFSRRFSPPFFDRKGLWKELTERTAKYSLF</sequence>
<organism evidence="2 3">
    <name type="scientific">[Clostridium] leptum DSM 753</name>
    <dbReference type="NCBI Taxonomy" id="428125"/>
    <lineage>
        <taxon>Bacteria</taxon>
        <taxon>Bacillati</taxon>
        <taxon>Bacillota</taxon>
        <taxon>Clostridia</taxon>
        <taxon>Eubacteriales</taxon>
        <taxon>Oscillospiraceae</taxon>
        <taxon>Oscillospiraceae incertae sedis</taxon>
    </lineage>
</organism>
<dbReference type="AlphaFoldDB" id="A7VZ13"/>
<reference evidence="2 3" key="1">
    <citation type="submission" date="2007-08" db="EMBL/GenBank/DDBJ databases">
        <title>Draft genome sequence of Clostridium leptum (DSM 753).</title>
        <authorList>
            <person name="Sudarsanam P."/>
            <person name="Ley R."/>
            <person name="Guruge J."/>
            <person name="Turnbaugh P.J."/>
            <person name="Mahowald M."/>
            <person name="Liep D."/>
            <person name="Gordon J."/>
        </authorList>
    </citation>
    <scope>NUCLEOTIDE SEQUENCE [LARGE SCALE GENOMIC DNA]</scope>
    <source>
        <strain evidence="2 3">DSM 753</strain>
    </source>
</reference>
<dbReference type="HOGENOM" id="CLU_2421770_0_0_9"/>
<evidence type="ECO:0000256" key="1">
    <source>
        <dbReference type="SAM" id="MobiDB-lite"/>
    </source>
</evidence>
<comment type="caution">
    <text evidence="2">The sequence shown here is derived from an EMBL/GenBank/DDBJ whole genome shotgun (WGS) entry which is preliminary data.</text>
</comment>
<accession>A7VZ13</accession>
<dbReference type="EMBL" id="ABCB02000021">
    <property type="protein sequence ID" value="EDO59791.1"/>
    <property type="molecule type" value="Genomic_DNA"/>
</dbReference>